<name>A0ACC2NF16_9HYME</name>
<dbReference type="EMBL" id="CM056743">
    <property type="protein sequence ID" value="KAJ8669758.1"/>
    <property type="molecule type" value="Genomic_DNA"/>
</dbReference>
<gene>
    <name evidence="1" type="ORF">QAD02_001017</name>
</gene>
<reference evidence="1" key="1">
    <citation type="submission" date="2023-04" db="EMBL/GenBank/DDBJ databases">
        <title>A chromosome-level genome assembly of the parasitoid wasp Eretmocerus hayati.</title>
        <authorList>
            <person name="Zhong Y."/>
            <person name="Liu S."/>
            <person name="Liu Y."/>
        </authorList>
    </citation>
    <scope>NUCLEOTIDE SEQUENCE</scope>
    <source>
        <strain evidence="1">ZJU_SS_LIU_2023</strain>
    </source>
</reference>
<organism evidence="1 2">
    <name type="scientific">Eretmocerus hayati</name>
    <dbReference type="NCBI Taxonomy" id="131215"/>
    <lineage>
        <taxon>Eukaryota</taxon>
        <taxon>Metazoa</taxon>
        <taxon>Ecdysozoa</taxon>
        <taxon>Arthropoda</taxon>
        <taxon>Hexapoda</taxon>
        <taxon>Insecta</taxon>
        <taxon>Pterygota</taxon>
        <taxon>Neoptera</taxon>
        <taxon>Endopterygota</taxon>
        <taxon>Hymenoptera</taxon>
        <taxon>Apocrita</taxon>
        <taxon>Proctotrupomorpha</taxon>
        <taxon>Chalcidoidea</taxon>
        <taxon>Aphelinidae</taxon>
        <taxon>Aphelininae</taxon>
        <taxon>Eretmocerus</taxon>
    </lineage>
</organism>
<accession>A0ACC2NF16</accession>
<protein>
    <submittedName>
        <fullName evidence="1">Uncharacterized protein</fullName>
    </submittedName>
</protein>
<evidence type="ECO:0000313" key="2">
    <source>
        <dbReference type="Proteomes" id="UP001239111"/>
    </source>
</evidence>
<dbReference type="Proteomes" id="UP001239111">
    <property type="component" value="Chromosome 3"/>
</dbReference>
<comment type="caution">
    <text evidence="1">The sequence shown here is derived from an EMBL/GenBank/DDBJ whole genome shotgun (WGS) entry which is preliminary data.</text>
</comment>
<proteinExistence type="predicted"/>
<keyword evidence="2" id="KW-1185">Reference proteome</keyword>
<feature type="non-terminal residue" evidence="1">
    <location>
        <position position="1"/>
    </location>
</feature>
<evidence type="ECO:0000313" key="1">
    <source>
        <dbReference type="EMBL" id="KAJ8669758.1"/>
    </source>
</evidence>
<sequence length="270" mass="30798">SVNDCCILRQLRRRKRQIQRMVFEGISKMNLLLSVIYLTYLPSSIFGGNGLTSCLNSECLDDPSAVKCIHNGELIHKLECRKRCKQFYQNIGHVGKIIASCENKEECACQHNWLEIETLSNLEEDHFRKMKEKEWSNEVGTDVAGSSQSNAGPSNTNKSDDSDDSDGCFYRGSLISDKQCWKKCTELSRIGSFGLVQNRCDEYYSCMCGIWNSHGLLFERADTLEAEYLKVSKSADVEFDEDIKYILRMSLEHPLDGSCLSWMTQIFSKT</sequence>